<dbReference type="EMBL" id="VSSQ01014908">
    <property type="protein sequence ID" value="MPM54669.1"/>
    <property type="molecule type" value="Genomic_DNA"/>
</dbReference>
<evidence type="ECO:0000313" key="1">
    <source>
        <dbReference type="EMBL" id="MPM54669.1"/>
    </source>
</evidence>
<organism evidence="1">
    <name type="scientific">bioreactor metagenome</name>
    <dbReference type="NCBI Taxonomy" id="1076179"/>
    <lineage>
        <taxon>unclassified sequences</taxon>
        <taxon>metagenomes</taxon>
        <taxon>ecological metagenomes</taxon>
    </lineage>
</organism>
<comment type="caution">
    <text evidence="1">The sequence shown here is derived from an EMBL/GenBank/DDBJ whole genome shotgun (WGS) entry which is preliminary data.</text>
</comment>
<protein>
    <submittedName>
        <fullName evidence="1">Uncharacterized protein</fullName>
    </submittedName>
</protein>
<name>A0A645ANB0_9ZZZZ</name>
<proteinExistence type="predicted"/>
<gene>
    <name evidence="1" type="ORF">SDC9_101448</name>
</gene>
<accession>A0A645ANB0</accession>
<dbReference type="AlphaFoldDB" id="A0A645ANB0"/>
<sequence>MITGNADLINHAAALSIGRGGIAHKVKSDAAAADLL</sequence>
<reference evidence="1" key="1">
    <citation type="submission" date="2019-08" db="EMBL/GenBank/DDBJ databases">
        <authorList>
            <person name="Kucharzyk K."/>
            <person name="Murdoch R.W."/>
            <person name="Higgins S."/>
            <person name="Loffler F."/>
        </authorList>
    </citation>
    <scope>NUCLEOTIDE SEQUENCE</scope>
</reference>